<dbReference type="Proteomes" id="UP001610446">
    <property type="component" value="Unassembled WGS sequence"/>
</dbReference>
<evidence type="ECO:0000256" key="3">
    <source>
        <dbReference type="ARBA" id="ARBA00023163"/>
    </source>
</evidence>
<evidence type="ECO:0000256" key="6">
    <source>
        <dbReference type="SAM" id="MobiDB-lite"/>
    </source>
</evidence>
<dbReference type="Pfam" id="PF00170">
    <property type="entry name" value="bZIP_1"/>
    <property type="match status" value="1"/>
</dbReference>
<evidence type="ECO:0000256" key="2">
    <source>
        <dbReference type="ARBA" id="ARBA00023125"/>
    </source>
</evidence>
<protein>
    <recommendedName>
        <fullName evidence="7">BZIP domain-containing protein</fullName>
    </recommendedName>
</protein>
<dbReference type="EMBL" id="JBFXLU010000504">
    <property type="protein sequence ID" value="KAL2825242.1"/>
    <property type="molecule type" value="Genomic_DNA"/>
</dbReference>
<feature type="compositionally biased region" description="Polar residues" evidence="6">
    <location>
        <begin position="12"/>
        <end position="21"/>
    </location>
</feature>
<keyword evidence="5" id="KW-0175">Coiled coil</keyword>
<comment type="caution">
    <text evidence="8">The sequence shown here is derived from an EMBL/GenBank/DDBJ whole genome shotgun (WGS) entry which is preliminary data.</text>
</comment>
<dbReference type="PANTHER" id="PTHR45764">
    <property type="entry name" value="BZIP TRANSCRIPTION FACTOR 44"/>
    <property type="match status" value="1"/>
</dbReference>
<keyword evidence="3" id="KW-0804">Transcription</keyword>
<reference evidence="8 9" key="1">
    <citation type="submission" date="2024-07" db="EMBL/GenBank/DDBJ databases">
        <title>Section-level genome sequencing and comparative genomics of Aspergillus sections Usti and Cavernicolus.</title>
        <authorList>
            <consortium name="Lawrence Berkeley National Laboratory"/>
            <person name="Nybo J.L."/>
            <person name="Vesth T.C."/>
            <person name="Theobald S."/>
            <person name="Frisvad J.C."/>
            <person name="Larsen T.O."/>
            <person name="Kjaerboelling I."/>
            <person name="Rothschild-Mancinelli K."/>
            <person name="Lyhne E.K."/>
            <person name="Kogle M.E."/>
            <person name="Barry K."/>
            <person name="Clum A."/>
            <person name="Na H."/>
            <person name="Ledsgaard L."/>
            <person name="Lin J."/>
            <person name="Lipzen A."/>
            <person name="Kuo A."/>
            <person name="Riley R."/>
            <person name="Mondo S."/>
            <person name="Labutti K."/>
            <person name="Haridas S."/>
            <person name="Pangalinan J."/>
            <person name="Salamov A.A."/>
            <person name="Simmons B.A."/>
            <person name="Magnuson J.K."/>
            <person name="Chen J."/>
            <person name="Drula E."/>
            <person name="Henrissat B."/>
            <person name="Wiebenga A."/>
            <person name="Lubbers R.J."/>
            <person name="Gomes A.C."/>
            <person name="Makela M.R."/>
            <person name="Stajich J."/>
            <person name="Grigoriev I.V."/>
            <person name="Mortensen U.H."/>
            <person name="De Vries R.P."/>
            <person name="Baker S.E."/>
            <person name="Andersen M.R."/>
        </authorList>
    </citation>
    <scope>NUCLEOTIDE SEQUENCE [LARGE SCALE GENOMIC DNA]</scope>
    <source>
        <strain evidence="8 9">CBS 123904</strain>
    </source>
</reference>
<dbReference type="PROSITE" id="PS50217">
    <property type="entry name" value="BZIP"/>
    <property type="match status" value="1"/>
</dbReference>
<accession>A0ABR4IC93</accession>
<gene>
    <name evidence="8" type="ORF">BJY01DRAFT_256307</name>
</gene>
<feature type="region of interest" description="Disordered" evidence="6">
    <location>
        <begin position="1"/>
        <end position="22"/>
    </location>
</feature>
<dbReference type="SUPFAM" id="SSF57959">
    <property type="entry name" value="Leucine zipper domain"/>
    <property type="match status" value="1"/>
</dbReference>
<dbReference type="InterPro" id="IPR004827">
    <property type="entry name" value="bZIP"/>
</dbReference>
<dbReference type="CDD" id="cd14688">
    <property type="entry name" value="bZIP_YAP"/>
    <property type="match status" value="1"/>
</dbReference>
<evidence type="ECO:0000256" key="5">
    <source>
        <dbReference type="SAM" id="Coils"/>
    </source>
</evidence>
<dbReference type="SMART" id="SM00338">
    <property type="entry name" value="BRLZ"/>
    <property type="match status" value="1"/>
</dbReference>
<sequence>MDAEQHHIWPAQSPTPQSSLPSAVVKDVDLSIDMSLQYIYSIFPDAHTAELSPTNIDLDSLLDYQNLSSDSSNLQDESEALQLLGLGRSHSNSAPTTTTSTSPSLSPRPVEPDSAKSSPSSRDDKLIADDRSYSVKRRMQNREAQRRFRERKEEHLTALERRAAVAEERYRKLLKDTEQQITEAAKMRKDNTRLRSEAQRLRDRWRTMLALLQPAQRVVALSVLLAGDAKDDELEEFMRSLKA</sequence>
<evidence type="ECO:0000313" key="9">
    <source>
        <dbReference type="Proteomes" id="UP001610446"/>
    </source>
</evidence>
<feature type="domain" description="BZIP" evidence="7">
    <location>
        <begin position="136"/>
        <end position="194"/>
    </location>
</feature>
<dbReference type="InterPro" id="IPR046347">
    <property type="entry name" value="bZIP_sf"/>
</dbReference>
<keyword evidence="1" id="KW-0805">Transcription regulation</keyword>
<dbReference type="PANTHER" id="PTHR45764:SF38">
    <property type="entry name" value="BZIP TRANSCRIPTION FACTOR 44"/>
    <property type="match status" value="1"/>
</dbReference>
<feature type="compositionally biased region" description="Basic and acidic residues" evidence="6">
    <location>
        <begin position="140"/>
        <end position="149"/>
    </location>
</feature>
<name>A0ABR4IC93_9EURO</name>
<proteinExistence type="predicted"/>
<dbReference type="Gene3D" id="1.20.5.170">
    <property type="match status" value="1"/>
</dbReference>
<evidence type="ECO:0000259" key="7">
    <source>
        <dbReference type="PROSITE" id="PS50217"/>
    </source>
</evidence>
<feature type="coiled-coil region" evidence="5">
    <location>
        <begin position="149"/>
        <end position="204"/>
    </location>
</feature>
<feature type="compositionally biased region" description="Low complexity" evidence="6">
    <location>
        <begin position="89"/>
        <end position="108"/>
    </location>
</feature>
<keyword evidence="9" id="KW-1185">Reference proteome</keyword>
<feature type="compositionally biased region" description="Basic and acidic residues" evidence="6">
    <location>
        <begin position="121"/>
        <end position="133"/>
    </location>
</feature>
<dbReference type="PROSITE" id="PS00036">
    <property type="entry name" value="BZIP_BASIC"/>
    <property type="match status" value="1"/>
</dbReference>
<evidence type="ECO:0000256" key="1">
    <source>
        <dbReference type="ARBA" id="ARBA00023015"/>
    </source>
</evidence>
<evidence type="ECO:0000313" key="8">
    <source>
        <dbReference type="EMBL" id="KAL2825242.1"/>
    </source>
</evidence>
<evidence type="ECO:0000256" key="4">
    <source>
        <dbReference type="ARBA" id="ARBA00023242"/>
    </source>
</evidence>
<keyword evidence="4" id="KW-0539">Nucleus</keyword>
<organism evidence="8 9">
    <name type="scientific">Aspergillus pseudoustus</name>
    <dbReference type="NCBI Taxonomy" id="1810923"/>
    <lineage>
        <taxon>Eukaryota</taxon>
        <taxon>Fungi</taxon>
        <taxon>Dikarya</taxon>
        <taxon>Ascomycota</taxon>
        <taxon>Pezizomycotina</taxon>
        <taxon>Eurotiomycetes</taxon>
        <taxon>Eurotiomycetidae</taxon>
        <taxon>Eurotiales</taxon>
        <taxon>Aspergillaceae</taxon>
        <taxon>Aspergillus</taxon>
        <taxon>Aspergillus subgen. Nidulantes</taxon>
    </lineage>
</organism>
<keyword evidence="2" id="KW-0238">DNA-binding</keyword>
<feature type="region of interest" description="Disordered" evidence="6">
    <location>
        <begin position="87"/>
        <end position="149"/>
    </location>
</feature>